<gene>
    <name evidence="2" type="ORF">HCJ92_12900</name>
</gene>
<dbReference type="RefSeq" id="WP_167933703.1">
    <property type="nucleotide sequence ID" value="NZ_JAAVJB010000091.1"/>
</dbReference>
<keyword evidence="3" id="KW-1185">Reference proteome</keyword>
<dbReference type="Gene3D" id="3.10.450.50">
    <property type="match status" value="1"/>
</dbReference>
<dbReference type="Proteomes" id="UP000746503">
    <property type="component" value="Unassembled WGS sequence"/>
</dbReference>
<proteinExistence type="predicted"/>
<evidence type="ECO:0000259" key="1">
    <source>
        <dbReference type="Pfam" id="PF12680"/>
    </source>
</evidence>
<evidence type="ECO:0000313" key="2">
    <source>
        <dbReference type="EMBL" id="NJP67170.1"/>
    </source>
</evidence>
<protein>
    <submittedName>
        <fullName evidence="2">Nuclear transport factor 2 family protein</fullName>
    </submittedName>
</protein>
<feature type="domain" description="SnoaL-like" evidence="1">
    <location>
        <begin position="7"/>
        <end position="101"/>
    </location>
</feature>
<organism evidence="2 3">
    <name type="scientific">Streptomyces spiramenti</name>
    <dbReference type="NCBI Taxonomy" id="2720606"/>
    <lineage>
        <taxon>Bacteria</taxon>
        <taxon>Bacillati</taxon>
        <taxon>Actinomycetota</taxon>
        <taxon>Actinomycetes</taxon>
        <taxon>Kitasatosporales</taxon>
        <taxon>Streptomycetaceae</taxon>
        <taxon>Streptomyces</taxon>
    </lineage>
</organism>
<dbReference type="Pfam" id="PF12680">
    <property type="entry name" value="SnoaL_2"/>
    <property type="match status" value="1"/>
</dbReference>
<name>A0ABX1AQ51_9ACTN</name>
<accession>A0ABX1AQ51</accession>
<comment type="caution">
    <text evidence="2">The sequence shown here is derived from an EMBL/GenBank/DDBJ whole genome shotgun (WGS) entry which is preliminary data.</text>
</comment>
<dbReference type="InterPro" id="IPR037401">
    <property type="entry name" value="SnoaL-like"/>
</dbReference>
<sequence>MTDADVVRELWERMQRREWDGVAELLAEDVTVEWPVSREVFAGRENFVGVNREYPEGWSIRVLRVVAETGQVVSEVEVEQEGVGTFRAVSFWTVRGGVIAEGREYWTFPGSDPAPEWREKFRGR</sequence>
<dbReference type="EMBL" id="JAAVJB010000091">
    <property type="protein sequence ID" value="NJP67170.1"/>
    <property type="molecule type" value="Genomic_DNA"/>
</dbReference>
<reference evidence="2 3" key="1">
    <citation type="submission" date="2020-03" db="EMBL/GenBank/DDBJ databases">
        <title>Draft genome of Streptomyces sp. ventii, isolated from the Axial Seamount in the Pacific Ocean, and resequencing of the two type strains Streptomyces lonarensis strain NCL 716 and Streptomyces bohaiensis strain 11A07.</title>
        <authorList>
            <person name="Loughran R.M."/>
            <person name="Pfannmuller K.M."/>
            <person name="Wasson B.J."/>
            <person name="Deadmond M.C."/>
            <person name="Paddock B.E."/>
            <person name="Koyack M.J."/>
            <person name="Gallegos D.A."/>
            <person name="Mitchell E.A."/>
            <person name="Ushijima B."/>
            <person name="Saw J.H."/>
            <person name="Mcphail K.L."/>
            <person name="Videau P."/>
        </authorList>
    </citation>
    <scope>NUCLEOTIDE SEQUENCE [LARGE SCALE GENOMIC DNA]</scope>
    <source>
        <strain evidence="3">5675061</strain>
    </source>
</reference>
<evidence type="ECO:0000313" key="3">
    <source>
        <dbReference type="Proteomes" id="UP000746503"/>
    </source>
</evidence>
<dbReference type="InterPro" id="IPR032710">
    <property type="entry name" value="NTF2-like_dom_sf"/>
</dbReference>
<dbReference type="SUPFAM" id="SSF54427">
    <property type="entry name" value="NTF2-like"/>
    <property type="match status" value="1"/>
</dbReference>